<dbReference type="AlphaFoldDB" id="A0A0B7B8H3"/>
<protein>
    <submittedName>
        <fullName evidence="1">Uncharacterized protein</fullName>
    </submittedName>
</protein>
<accession>A0A0B7B8H3</accession>
<proteinExistence type="predicted"/>
<gene>
    <name evidence="1" type="primary">ORF166104</name>
</gene>
<evidence type="ECO:0000313" key="1">
    <source>
        <dbReference type="EMBL" id="CEK88601.1"/>
    </source>
</evidence>
<sequence>MWRLVQYANNLCFGHMDVNERTDRLAGYATILGGQPMDRVTFLMPCVAAKRTLI</sequence>
<dbReference type="EMBL" id="HACG01041736">
    <property type="protein sequence ID" value="CEK88601.1"/>
    <property type="molecule type" value="Transcribed_RNA"/>
</dbReference>
<reference evidence="1" key="1">
    <citation type="submission" date="2014-12" db="EMBL/GenBank/DDBJ databases">
        <title>Insight into the proteome of Arion vulgaris.</title>
        <authorList>
            <person name="Aradska J."/>
            <person name="Bulat T."/>
            <person name="Smidak R."/>
            <person name="Sarate P."/>
            <person name="Gangsoo J."/>
            <person name="Sialana F."/>
            <person name="Bilban M."/>
            <person name="Lubec G."/>
        </authorList>
    </citation>
    <scope>NUCLEOTIDE SEQUENCE</scope>
    <source>
        <tissue evidence="1">Skin</tissue>
    </source>
</reference>
<organism evidence="1">
    <name type="scientific">Arion vulgaris</name>
    <dbReference type="NCBI Taxonomy" id="1028688"/>
    <lineage>
        <taxon>Eukaryota</taxon>
        <taxon>Metazoa</taxon>
        <taxon>Spiralia</taxon>
        <taxon>Lophotrochozoa</taxon>
        <taxon>Mollusca</taxon>
        <taxon>Gastropoda</taxon>
        <taxon>Heterobranchia</taxon>
        <taxon>Euthyneura</taxon>
        <taxon>Panpulmonata</taxon>
        <taxon>Eupulmonata</taxon>
        <taxon>Stylommatophora</taxon>
        <taxon>Helicina</taxon>
        <taxon>Arionoidea</taxon>
        <taxon>Arionidae</taxon>
        <taxon>Arion</taxon>
    </lineage>
</organism>
<name>A0A0B7B8H3_9EUPU</name>